<keyword evidence="3" id="KW-1185">Reference proteome</keyword>
<keyword evidence="1" id="KW-0472">Membrane</keyword>
<proteinExistence type="predicted"/>
<comment type="caution">
    <text evidence="2">The sequence shown here is derived from an EMBL/GenBank/DDBJ whole genome shotgun (WGS) entry which is preliminary data.</text>
</comment>
<evidence type="ECO:0000313" key="2">
    <source>
        <dbReference type="EMBL" id="GAD44254.1"/>
    </source>
</evidence>
<keyword evidence="1" id="KW-1133">Transmembrane helix</keyword>
<dbReference type="Proteomes" id="UP000016985">
    <property type="component" value="Unassembled WGS sequence"/>
</dbReference>
<feature type="transmembrane region" description="Helical" evidence="1">
    <location>
        <begin position="9"/>
        <end position="25"/>
    </location>
</feature>
<organism evidence="2 3">
    <name type="scientific">Streptococcus constellatus subsp. pharyngis SK1060 = CCUG 46377</name>
    <dbReference type="NCBI Taxonomy" id="1035184"/>
    <lineage>
        <taxon>Bacteria</taxon>
        <taxon>Bacillati</taxon>
        <taxon>Bacillota</taxon>
        <taxon>Bacilli</taxon>
        <taxon>Lactobacillales</taxon>
        <taxon>Streptococcaceae</taxon>
        <taxon>Streptococcus</taxon>
        <taxon>Streptococcus anginosus group</taxon>
    </lineage>
</organism>
<keyword evidence="1" id="KW-0812">Transmembrane</keyword>
<protein>
    <submittedName>
        <fullName evidence="2">Uncharacterized protein</fullName>
    </submittedName>
</protein>
<name>U2ZG01_STRCV</name>
<gene>
    <name evidence="2" type="ORF">ANG5_0782</name>
</gene>
<dbReference type="EMBL" id="BASX01000005">
    <property type="protein sequence ID" value="GAD44254.1"/>
    <property type="molecule type" value="Genomic_DNA"/>
</dbReference>
<reference evidence="2 3" key="1">
    <citation type="submission" date="2013-09" db="EMBL/GenBank/DDBJ databases">
        <title>Genome Sequences of seven clinical isolates and type strains of anginosus group streptococci.</title>
        <authorList>
            <person name="Maruyama F."/>
            <person name="Sakurai A."/>
            <person name="Ogura Y."/>
            <person name="Homma H."/>
            <person name="Takahashi N."/>
            <person name="Ohtsubo Y."/>
            <person name="Hoshino T."/>
            <person name="Okahashi N."/>
            <person name="Nakagawa I."/>
            <person name="Kimura S."/>
            <person name="Fujiwara T."/>
            <person name="Hayashi T."/>
            <person name="Shintani S."/>
        </authorList>
    </citation>
    <scope>NUCLEOTIDE SEQUENCE [LARGE SCALE GENOMIC DNA]</scope>
    <source>
        <strain evidence="3">CCUG46377</strain>
    </source>
</reference>
<evidence type="ECO:0000313" key="3">
    <source>
        <dbReference type="Proteomes" id="UP000016985"/>
    </source>
</evidence>
<dbReference type="RefSeq" id="WP_022525602.1">
    <property type="nucleotide sequence ID" value="NZ_BASX01000005.1"/>
</dbReference>
<evidence type="ECO:0000256" key="1">
    <source>
        <dbReference type="SAM" id="Phobius"/>
    </source>
</evidence>
<sequence length="53" mass="5751">MKLKKNKQVPVGMLFLVLAIILNRVSSISDLVIGILYGISIGVLTIGIINDKK</sequence>
<feature type="transmembrane region" description="Helical" evidence="1">
    <location>
        <begin position="31"/>
        <end position="49"/>
    </location>
</feature>
<dbReference type="AlphaFoldDB" id="U2ZG01"/>
<accession>U2ZG01</accession>